<dbReference type="InterPro" id="IPR020449">
    <property type="entry name" value="Tscrpt_reg_AraC-type_HTH"/>
</dbReference>
<organism evidence="7 8">
    <name type="scientific">Pseudomonas silesiensis</name>
    <dbReference type="NCBI Taxonomy" id="1853130"/>
    <lineage>
        <taxon>Bacteria</taxon>
        <taxon>Pseudomonadati</taxon>
        <taxon>Pseudomonadota</taxon>
        <taxon>Gammaproteobacteria</taxon>
        <taxon>Pseudomonadales</taxon>
        <taxon>Pseudomonadaceae</taxon>
        <taxon>Pseudomonas</taxon>
    </lineage>
</organism>
<sequence length="318" mass="34228">MLDAFSDVLRVIRLSGGVFLEAEFTAPWCINGRISADDCKPFLAAPRQVIASHFVTAGHMQLRIDGGASVDVRAGELILLPRNDAHSFGSDLSLSPMPGREVIQRPEIGGISQIKYGGGGEATQLLCGFLGSEIPFSPLLSSLPSLLKLDVRATASGAWIESSFRFAISQIAAGRVGSTTVIAKLSELLFVEAVSQYVASLPAERLGWLAGLRDPHIGRALALLHARPVEGWTAEALALEVGLSRSVFAERFTALVGQPPMQYLTLWRMHVAAQQLREGRGNVAQIGFAVGYESEAAFSRAFKRQFGVSPGSWRRQSV</sequence>
<dbReference type="RefSeq" id="WP_064678491.1">
    <property type="nucleotide sequence ID" value="NZ_CP014870.1"/>
</dbReference>
<keyword evidence="8" id="KW-1185">Reference proteome</keyword>
<dbReference type="EMBL" id="CP014870">
    <property type="protein sequence ID" value="ANJ56985.1"/>
    <property type="molecule type" value="Genomic_DNA"/>
</dbReference>
<evidence type="ECO:0000256" key="3">
    <source>
        <dbReference type="ARBA" id="ARBA00023125"/>
    </source>
</evidence>
<dbReference type="Gene3D" id="1.10.10.60">
    <property type="entry name" value="Homeodomain-like"/>
    <property type="match status" value="2"/>
</dbReference>
<evidence type="ECO:0000313" key="7">
    <source>
        <dbReference type="EMBL" id="ANJ56985.1"/>
    </source>
</evidence>
<dbReference type="Pfam" id="PF12833">
    <property type="entry name" value="HTH_18"/>
    <property type="match status" value="1"/>
</dbReference>
<dbReference type="SMART" id="SM00342">
    <property type="entry name" value="HTH_ARAC"/>
    <property type="match status" value="1"/>
</dbReference>
<dbReference type="AlphaFoldDB" id="A0A191YVS0"/>
<comment type="function">
    <text evidence="5">Regulatory protein of the TOL plasmid xyl operons. XylS activates the xylXYZLTEGFJQKIH operon required for the degradation of toluene, m-xylene and p-xylene.</text>
</comment>
<keyword evidence="2" id="KW-0805">Transcription regulation</keyword>
<name>A0A191YVS0_9PSED</name>
<dbReference type="OrthoDB" id="9783876at2"/>
<dbReference type="InterPro" id="IPR018062">
    <property type="entry name" value="HTH_AraC-typ_CS"/>
</dbReference>
<dbReference type="GO" id="GO:0009893">
    <property type="term" value="P:positive regulation of metabolic process"/>
    <property type="evidence" value="ECO:0007669"/>
    <property type="project" value="UniProtKB-ARBA"/>
</dbReference>
<gene>
    <name evidence="7" type="ORF">PMA3_18245</name>
</gene>
<dbReference type="InterPro" id="IPR032783">
    <property type="entry name" value="AraC_lig"/>
</dbReference>
<proteinExistence type="predicted"/>
<evidence type="ECO:0000259" key="6">
    <source>
        <dbReference type="PROSITE" id="PS01124"/>
    </source>
</evidence>
<dbReference type="GO" id="GO:0005737">
    <property type="term" value="C:cytoplasm"/>
    <property type="evidence" value="ECO:0007669"/>
    <property type="project" value="UniProtKB-SubCell"/>
</dbReference>
<evidence type="ECO:0000256" key="2">
    <source>
        <dbReference type="ARBA" id="ARBA00023015"/>
    </source>
</evidence>
<dbReference type="GO" id="GO:0043565">
    <property type="term" value="F:sequence-specific DNA binding"/>
    <property type="evidence" value="ECO:0007669"/>
    <property type="project" value="InterPro"/>
</dbReference>
<dbReference type="KEGG" id="psil:PMA3_18245"/>
<dbReference type="InterPro" id="IPR009057">
    <property type="entry name" value="Homeodomain-like_sf"/>
</dbReference>
<evidence type="ECO:0000313" key="8">
    <source>
        <dbReference type="Proteomes" id="UP000078354"/>
    </source>
</evidence>
<dbReference type="PROSITE" id="PS00041">
    <property type="entry name" value="HTH_ARAC_FAMILY_1"/>
    <property type="match status" value="1"/>
</dbReference>
<evidence type="ECO:0000256" key="4">
    <source>
        <dbReference type="ARBA" id="ARBA00023163"/>
    </source>
</evidence>
<evidence type="ECO:0000256" key="5">
    <source>
        <dbReference type="ARBA" id="ARBA00037345"/>
    </source>
</evidence>
<keyword evidence="3" id="KW-0238">DNA-binding</keyword>
<accession>A0A191YVS0</accession>
<dbReference type="Pfam" id="PF12852">
    <property type="entry name" value="Cupin_6"/>
    <property type="match status" value="1"/>
</dbReference>
<dbReference type="STRING" id="1853130.PMA3_18245"/>
<evidence type="ECO:0000256" key="1">
    <source>
        <dbReference type="ARBA" id="ARBA00004496"/>
    </source>
</evidence>
<dbReference type="GO" id="GO:0003700">
    <property type="term" value="F:DNA-binding transcription factor activity"/>
    <property type="evidence" value="ECO:0007669"/>
    <property type="project" value="InterPro"/>
</dbReference>
<dbReference type="Proteomes" id="UP000078354">
    <property type="component" value="Chromosome"/>
</dbReference>
<dbReference type="PROSITE" id="PS01124">
    <property type="entry name" value="HTH_ARAC_FAMILY_2"/>
    <property type="match status" value="1"/>
</dbReference>
<keyword evidence="4" id="KW-0804">Transcription</keyword>
<dbReference type="PANTHER" id="PTHR46796:SF7">
    <property type="entry name" value="ARAC FAMILY TRANSCRIPTIONAL REGULATOR"/>
    <property type="match status" value="1"/>
</dbReference>
<protein>
    <submittedName>
        <fullName evidence="7">AraC family transcriptional regulator</fullName>
    </submittedName>
</protein>
<dbReference type="InterPro" id="IPR050204">
    <property type="entry name" value="AraC_XylS_family_regulators"/>
</dbReference>
<dbReference type="PRINTS" id="PR00032">
    <property type="entry name" value="HTHARAC"/>
</dbReference>
<comment type="subcellular location">
    <subcellularLocation>
        <location evidence="1">Cytoplasm</location>
    </subcellularLocation>
</comment>
<feature type="domain" description="HTH araC/xylS-type" evidence="6">
    <location>
        <begin position="218"/>
        <end position="316"/>
    </location>
</feature>
<dbReference type="PANTHER" id="PTHR46796">
    <property type="entry name" value="HTH-TYPE TRANSCRIPTIONAL ACTIVATOR RHAS-RELATED"/>
    <property type="match status" value="1"/>
</dbReference>
<dbReference type="SUPFAM" id="SSF46689">
    <property type="entry name" value="Homeodomain-like"/>
    <property type="match status" value="2"/>
</dbReference>
<reference evidence="7 8" key="1">
    <citation type="journal article" date="2018" name="Syst. Appl. Microbiol.">
        <title>Pseudomonas silesiensis sp. nov. strain A3T isolated from a biological pesticide sewage treatment plant and analysis of the complete genome sequence.</title>
        <authorList>
            <person name="Kaminski M.A."/>
            <person name="Furmanczyk E.M."/>
            <person name="Sobczak A."/>
            <person name="Dziembowski A."/>
            <person name="Lipinski L."/>
        </authorList>
    </citation>
    <scope>NUCLEOTIDE SEQUENCE [LARGE SCALE GENOMIC DNA]</scope>
    <source>
        <strain evidence="7 8">A3</strain>
    </source>
</reference>
<dbReference type="InterPro" id="IPR018060">
    <property type="entry name" value="HTH_AraC"/>
</dbReference>